<accession>A0A1Y2GYQ3</accession>
<keyword evidence="2" id="KW-1185">Reference proteome</keyword>
<comment type="caution">
    <text evidence="1">The sequence shown here is derived from an EMBL/GenBank/DDBJ whole genome shotgun (WGS) entry which is preliminary data.</text>
</comment>
<protein>
    <submittedName>
        <fullName evidence="1">Uncharacterized protein</fullName>
    </submittedName>
</protein>
<sequence>MALCLPSIPLPLLHEMKGKDLSTTLIPDIKEDLMKIKVSLDEFRSWVDGYLSKLEISLCGTPIGEAKTLTIEFLVCLVRYCTGTLPDLYMVVDRIRTLMTRYDHVFRVFASEAKDTILFLEDLIESVPNFRQEHIETAKMFFSISLRAQKLIGEYNEASSSHNKSAKKYTAAEGTALRVASAGLGVLALVAIPCPPLAIITRVGHAAALTTVVAGAGVACCYTAATHNSGKARVYSLGATNMGELDRCSNVMKESAFNIGDKLYDCKNLLKGVKDHSKPTTAGMYTADIQEEEYRLAKGKAEEMKKLCDIIMYSANQITQLGMTAEFKMSLLK</sequence>
<dbReference type="RefSeq" id="XP_021885134.1">
    <property type="nucleotide sequence ID" value="XM_022026334.1"/>
</dbReference>
<dbReference type="EMBL" id="MCFF01000004">
    <property type="protein sequence ID" value="ORZ27407.1"/>
    <property type="molecule type" value="Genomic_DNA"/>
</dbReference>
<gene>
    <name evidence="1" type="ORF">BCR41DRAFT_367755</name>
</gene>
<evidence type="ECO:0000313" key="2">
    <source>
        <dbReference type="Proteomes" id="UP000193648"/>
    </source>
</evidence>
<dbReference type="InParanoid" id="A0A1Y2GYQ3"/>
<proteinExistence type="predicted"/>
<name>A0A1Y2GYQ3_9FUNG</name>
<evidence type="ECO:0000313" key="1">
    <source>
        <dbReference type="EMBL" id="ORZ27407.1"/>
    </source>
</evidence>
<dbReference type="Proteomes" id="UP000193648">
    <property type="component" value="Unassembled WGS sequence"/>
</dbReference>
<dbReference type="GeneID" id="33568177"/>
<reference evidence="1 2" key="1">
    <citation type="submission" date="2016-07" db="EMBL/GenBank/DDBJ databases">
        <title>Pervasive Adenine N6-methylation of Active Genes in Fungi.</title>
        <authorList>
            <consortium name="DOE Joint Genome Institute"/>
            <person name="Mondo S.J."/>
            <person name="Dannebaum R.O."/>
            <person name="Kuo R.C."/>
            <person name="Labutti K."/>
            <person name="Haridas S."/>
            <person name="Kuo A."/>
            <person name="Salamov A."/>
            <person name="Ahrendt S.R."/>
            <person name="Lipzen A."/>
            <person name="Sullivan W."/>
            <person name="Andreopoulos W.B."/>
            <person name="Clum A."/>
            <person name="Lindquist E."/>
            <person name="Daum C."/>
            <person name="Ramamoorthy G.K."/>
            <person name="Gryganskyi A."/>
            <person name="Culley D."/>
            <person name="Magnuson J.K."/>
            <person name="James T.Y."/>
            <person name="O'Malley M.A."/>
            <person name="Stajich J.E."/>
            <person name="Spatafora J.W."/>
            <person name="Visel A."/>
            <person name="Grigoriev I.V."/>
        </authorList>
    </citation>
    <scope>NUCLEOTIDE SEQUENCE [LARGE SCALE GENOMIC DNA]</scope>
    <source>
        <strain evidence="1 2">NRRL 3116</strain>
    </source>
</reference>
<dbReference type="AlphaFoldDB" id="A0A1Y2GYQ3"/>
<organism evidence="1 2">
    <name type="scientific">Lobosporangium transversale</name>
    <dbReference type="NCBI Taxonomy" id="64571"/>
    <lineage>
        <taxon>Eukaryota</taxon>
        <taxon>Fungi</taxon>
        <taxon>Fungi incertae sedis</taxon>
        <taxon>Mucoromycota</taxon>
        <taxon>Mortierellomycotina</taxon>
        <taxon>Mortierellomycetes</taxon>
        <taxon>Mortierellales</taxon>
        <taxon>Mortierellaceae</taxon>
        <taxon>Lobosporangium</taxon>
    </lineage>
</organism>